<dbReference type="InterPro" id="IPR011047">
    <property type="entry name" value="Quinoprotein_ADH-like_sf"/>
</dbReference>
<dbReference type="Gene3D" id="2.40.10.480">
    <property type="match status" value="1"/>
</dbReference>
<dbReference type="RefSeq" id="WP_008679858.1">
    <property type="nucleotide sequence ID" value="NZ_ANOH01000215.1"/>
</dbReference>
<keyword evidence="2" id="KW-0418">Kinase</keyword>
<keyword evidence="3" id="KW-1185">Reference proteome</keyword>
<protein>
    <submittedName>
        <fullName evidence="2">Serine/threonine protein kinase</fullName>
    </submittedName>
</protein>
<name>M5U1Y2_9BACT</name>
<keyword evidence="2" id="KW-0723">Serine/threonine-protein kinase</keyword>
<dbReference type="PANTHER" id="PTHR34512">
    <property type="entry name" value="CELL SURFACE PROTEIN"/>
    <property type="match status" value="1"/>
</dbReference>
<dbReference type="EMBL" id="ANOH01000215">
    <property type="protein sequence ID" value="EMI55472.1"/>
    <property type="molecule type" value="Genomic_DNA"/>
</dbReference>
<organism evidence="2 3">
    <name type="scientific">Rhodopirellula sallentina SM41</name>
    <dbReference type="NCBI Taxonomy" id="1263870"/>
    <lineage>
        <taxon>Bacteria</taxon>
        <taxon>Pseudomonadati</taxon>
        <taxon>Planctomycetota</taxon>
        <taxon>Planctomycetia</taxon>
        <taxon>Pirellulales</taxon>
        <taxon>Pirellulaceae</taxon>
        <taxon>Rhodopirellula</taxon>
    </lineage>
</organism>
<evidence type="ECO:0000313" key="3">
    <source>
        <dbReference type="Proteomes" id="UP000011885"/>
    </source>
</evidence>
<dbReference type="Proteomes" id="UP000011885">
    <property type="component" value="Unassembled WGS sequence"/>
</dbReference>
<evidence type="ECO:0000259" key="1">
    <source>
        <dbReference type="Pfam" id="PF13360"/>
    </source>
</evidence>
<dbReference type="Gene3D" id="2.130.10.10">
    <property type="entry name" value="YVTN repeat-like/Quinoprotein amine dehydrogenase"/>
    <property type="match status" value="1"/>
</dbReference>
<dbReference type="InterPro" id="IPR015943">
    <property type="entry name" value="WD40/YVTN_repeat-like_dom_sf"/>
</dbReference>
<reference evidence="2 3" key="1">
    <citation type="journal article" date="2013" name="Mar. Genomics">
        <title>Expression of sulfatases in Rhodopirellula baltica and the diversity of sulfatases in the genus Rhodopirellula.</title>
        <authorList>
            <person name="Wegner C.E."/>
            <person name="Richter-Heitmann T."/>
            <person name="Klindworth A."/>
            <person name="Klockow C."/>
            <person name="Richter M."/>
            <person name="Achstetter T."/>
            <person name="Glockner F.O."/>
            <person name="Harder J."/>
        </authorList>
    </citation>
    <scope>NUCLEOTIDE SEQUENCE [LARGE SCALE GENOMIC DNA]</scope>
    <source>
        <strain evidence="2 3">SM41</strain>
    </source>
</reference>
<dbReference type="SUPFAM" id="SSF50998">
    <property type="entry name" value="Quinoprotein alcohol dehydrogenase-like"/>
    <property type="match status" value="1"/>
</dbReference>
<feature type="domain" description="Pyrrolo-quinoline quinone repeat" evidence="1">
    <location>
        <begin position="116"/>
        <end position="305"/>
    </location>
</feature>
<dbReference type="SMART" id="SM00564">
    <property type="entry name" value="PQQ"/>
    <property type="match status" value="4"/>
</dbReference>
<sequence>MFRLTLLAGLPLPLVVSVCLLNSVAGCAKKIPVEELSTGQSGVEIIDQAITTKQSDWPAWRGPAGDGVAPDQPLRTTWSQSDGVAWQANVPGRGHSSPIIVGDQVIVATALDDQQKQSVVSYDKHDGSERWQTVIHDGGFPSPRSIHKKGTNANSTVASDGERLFAAMLNSDKIFVTALDLDGQQLWQQEAGAFNPKFGYAPSPLIYKSLVVIAADNQGGGYLAAFDRTSGTPAWRIARGNVSSYSSPAIGTIDGREQLLISGCDTVSSYDPSTGELLWETPCIAEATCGTVVIAGDRLLASGGYPDKETVCLSGSGERLWANQVKLYEPSLVADNGLVLAVTDGGIAYCWSLEDGEQMWRKRLGGNFSGSPVVCNDHVYVANLSGDCFVFKAADSYELVAKNSLGDDCYASPAIGDSQIIFRVGVGSGANRQESLICVAAPE</sequence>
<dbReference type="InterPro" id="IPR018391">
    <property type="entry name" value="PQQ_b-propeller_rpt"/>
</dbReference>
<dbReference type="PATRIC" id="fig|1263870.3.peg.3305"/>
<dbReference type="InterPro" id="IPR002372">
    <property type="entry name" value="PQQ_rpt_dom"/>
</dbReference>
<dbReference type="GO" id="GO:0004674">
    <property type="term" value="F:protein serine/threonine kinase activity"/>
    <property type="evidence" value="ECO:0007669"/>
    <property type="project" value="UniProtKB-KW"/>
</dbReference>
<evidence type="ECO:0000313" key="2">
    <source>
        <dbReference type="EMBL" id="EMI55472.1"/>
    </source>
</evidence>
<proteinExistence type="predicted"/>
<dbReference type="Pfam" id="PF13360">
    <property type="entry name" value="PQQ_2"/>
    <property type="match status" value="2"/>
</dbReference>
<comment type="caution">
    <text evidence="2">The sequence shown here is derived from an EMBL/GenBank/DDBJ whole genome shotgun (WGS) entry which is preliminary data.</text>
</comment>
<keyword evidence="2" id="KW-0808">Transferase</keyword>
<gene>
    <name evidence="2" type="ORF">RSSM_03115</name>
</gene>
<dbReference type="OrthoDB" id="244732at2"/>
<dbReference type="PANTHER" id="PTHR34512:SF30">
    <property type="entry name" value="OUTER MEMBRANE PROTEIN ASSEMBLY FACTOR BAMB"/>
    <property type="match status" value="1"/>
</dbReference>
<feature type="domain" description="Pyrrolo-quinoline quinone repeat" evidence="1">
    <location>
        <begin position="312"/>
        <end position="383"/>
    </location>
</feature>
<accession>M5U1Y2</accession>
<dbReference type="PROSITE" id="PS51257">
    <property type="entry name" value="PROKAR_LIPOPROTEIN"/>
    <property type="match status" value="1"/>
</dbReference>
<dbReference type="AlphaFoldDB" id="M5U1Y2"/>